<evidence type="ECO:0000256" key="1">
    <source>
        <dbReference type="ARBA" id="ARBA00010552"/>
    </source>
</evidence>
<name>M1PN45_DESSD</name>
<dbReference type="HOGENOM" id="CLU_100715_7_1_7"/>
<dbReference type="FunFam" id="3.30.1330.40:FF:000001">
    <property type="entry name" value="L-PSP family endoribonuclease"/>
    <property type="match status" value="1"/>
</dbReference>
<dbReference type="InterPro" id="IPR006056">
    <property type="entry name" value="RidA"/>
</dbReference>
<dbReference type="Proteomes" id="UP000011721">
    <property type="component" value="Chromosome"/>
</dbReference>
<proteinExistence type="inferred from homology"/>
<keyword evidence="3" id="KW-1185">Reference proteome</keyword>
<dbReference type="KEGG" id="dsf:UWK_01305"/>
<evidence type="ECO:0000313" key="3">
    <source>
        <dbReference type="Proteomes" id="UP000011721"/>
    </source>
</evidence>
<reference evidence="3" key="1">
    <citation type="journal article" date="2013" name="Stand. Genomic Sci.">
        <title>Complete genome sequence of Desulfocapsa sulfexigens, a marine deltaproteobacterium specialized in disproportionating inorganic sulfur compounds.</title>
        <authorList>
            <person name="Finster K.W."/>
            <person name="Kjeldsen K.U."/>
            <person name="Kube M."/>
            <person name="Reinhardt R."/>
            <person name="Mussmann M."/>
            <person name="Amann R."/>
            <person name="Schreiber L."/>
        </authorList>
    </citation>
    <scope>NUCLEOTIDE SEQUENCE [LARGE SCALE GENOMIC DNA]</scope>
    <source>
        <strain evidence="3">DSM 10523 / SB164P1</strain>
    </source>
</reference>
<protein>
    <submittedName>
        <fullName evidence="2">Endoribonuclease L-PSP</fullName>
    </submittedName>
</protein>
<dbReference type="InterPro" id="IPR019897">
    <property type="entry name" value="RidA_CS"/>
</dbReference>
<dbReference type="InterPro" id="IPR035959">
    <property type="entry name" value="RutC-like_sf"/>
</dbReference>
<dbReference type="GO" id="GO:0005829">
    <property type="term" value="C:cytosol"/>
    <property type="evidence" value="ECO:0007669"/>
    <property type="project" value="TreeGrafter"/>
</dbReference>
<dbReference type="SUPFAM" id="SSF55298">
    <property type="entry name" value="YjgF-like"/>
    <property type="match status" value="1"/>
</dbReference>
<dbReference type="Gene3D" id="3.30.1330.40">
    <property type="entry name" value="RutC-like"/>
    <property type="match status" value="1"/>
</dbReference>
<comment type="similarity">
    <text evidence="1">Belongs to the RutC family.</text>
</comment>
<dbReference type="EMBL" id="CP003985">
    <property type="protein sequence ID" value="AGF77866.1"/>
    <property type="molecule type" value="Genomic_DNA"/>
</dbReference>
<evidence type="ECO:0000313" key="2">
    <source>
        <dbReference type="EMBL" id="AGF77866.1"/>
    </source>
</evidence>
<dbReference type="CDD" id="cd00448">
    <property type="entry name" value="YjgF_YER057c_UK114_family"/>
    <property type="match status" value="1"/>
</dbReference>
<dbReference type="PROSITE" id="PS01094">
    <property type="entry name" value="UPF0076"/>
    <property type="match status" value="1"/>
</dbReference>
<sequence>MSKKIIATENAPAAIGPYSQAVQYGDTIYVSGQIPLHPETKKMDDDVKAQTRQSMENIKAILKEAGSSMEKIIRCGIFVTDLGDFATVNEVYASFFTGDYPARATVQVAALPLGAKVEIDAIAAA</sequence>
<dbReference type="PANTHER" id="PTHR11803:SF39">
    <property type="entry name" value="2-IMINOBUTANOATE_2-IMINOPROPANOATE DEAMINASE"/>
    <property type="match status" value="1"/>
</dbReference>
<dbReference type="STRING" id="1167006.UWK_01305"/>
<dbReference type="RefSeq" id="WP_015403558.1">
    <property type="nucleotide sequence ID" value="NC_020304.1"/>
</dbReference>
<dbReference type="GO" id="GO:0019239">
    <property type="term" value="F:deaminase activity"/>
    <property type="evidence" value="ECO:0007669"/>
    <property type="project" value="TreeGrafter"/>
</dbReference>
<dbReference type="PATRIC" id="fig|1167006.5.peg.1437"/>
<dbReference type="NCBIfam" id="TIGR00004">
    <property type="entry name" value="Rid family detoxifying hydrolase"/>
    <property type="match status" value="1"/>
</dbReference>
<dbReference type="Pfam" id="PF01042">
    <property type="entry name" value="Ribonuc_L-PSP"/>
    <property type="match status" value="1"/>
</dbReference>
<dbReference type="OrthoDB" id="9808943at2"/>
<organism evidence="2 3">
    <name type="scientific">Desulfocapsa sulfexigens (strain DSM 10523 / SB164P1)</name>
    <dbReference type="NCBI Taxonomy" id="1167006"/>
    <lineage>
        <taxon>Bacteria</taxon>
        <taxon>Pseudomonadati</taxon>
        <taxon>Thermodesulfobacteriota</taxon>
        <taxon>Desulfobulbia</taxon>
        <taxon>Desulfobulbales</taxon>
        <taxon>Desulfocapsaceae</taxon>
        <taxon>Desulfocapsa</taxon>
    </lineage>
</organism>
<accession>M1PN45</accession>
<dbReference type="InterPro" id="IPR006175">
    <property type="entry name" value="YjgF/YER057c/UK114"/>
</dbReference>
<dbReference type="eggNOG" id="COG0251">
    <property type="taxonomic scope" value="Bacteria"/>
</dbReference>
<gene>
    <name evidence="2" type="ordered locus">UWK_01305</name>
</gene>
<dbReference type="PANTHER" id="PTHR11803">
    <property type="entry name" value="2-IMINOBUTANOATE/2-IMINOPROPANOATE DEAMINASE RIDA"/>
    <property type="match status" value="1"/>
</dbReference>
<dbReference type="AlphaFoldDB" id="M1PN45"/>